<keyword evidence="1" id="KW-1133">Transmembrane helix</keyword>
<proteinExistence type="predicted"/>
<reference evidence="2" key="2">
    <citation type="journal article" date="2015" name="Data Brief">
        <title>Shoot transcriptome of the giant reed, Arundo donax.</title>
        <authorList>
            <person name="Barrero R.A."/>
            <person name="Guerrero F.D."/>
            <person name="Moolhuijzen P."/>
            <person name="Goolsby J.A."/>
            <person name="Tidwell J."/>
            <person name="Bellgard S.E."/>
            <person name="Bellgard M.I."/>
        </authorList>
    </citation>
    <scope>NUCLEOTIDE SEQUENCE</scope>
    <source>
        <tissue evidence="2">Shoot tissue taken approximately 20 cm above the soil surface</tissue>
    </source>
</reference>
<accession>A0A0A9H0H1</accession>
<reference evidence="2" key="1">
    <citation type="submission" date="2014-09" db="EMBL/GenBank/DDBJ databases">
        <authorList>
            <person name="Magalhaes I.L.F."/>
            <person name="Oliveira U."/>
            <person name="Santos F.R."/>
            <person name="Vidigal T.H.D.A."/>
            <person name="Brescovit A.D."/>
            <person name="Santos A.J."/>
        </authorList>
    </citation>
    <scope>NUCLEOTIDE SEQUENCE</scope>
    <source>
        <tissue evidence="2">Shoot tissue taken approximately 20 cm above the soil surface</tissue>
    </source>
</reference>
<feature type="transmembrane region" description="Helical" evidence="1">
    <location>
        <begin position="9"/>
        <end position="28"/>
    </location>
</feature>
<dbReference type="EMBL" id="GBRH01210069">
    <property type="protein sequence ID" value="JAD87826.1"/>
    <property type="molecule type" value="Transcribed_RNA"/>
</dbReference>
<organism evidence="2">
    <name type="scientific">Arundo donax</name>
    <name type="common">Giant reed</name>
    <name type="synonym">Donax arundinaceus</name>
    <dbReference type="NCBI Taxonomy" id="35708"/>
    <lineage>
        <taxon>Eukaryota</taxon>
        <taxon>Viridiplantae</taxon>
        <taxon>Streptophyta</taxon>
        <taxon>Embryophyta</taxon>
        <taxon>Tracheophyta</taxon>
        <taxon>Spermatophyta</taxon>
        <taxon>Magnoliopsida</taxon>
        <taxon>Liliopsida</taxon>
        <taxon>Poales</taxon>
        <taxon>Poaceae</taxon>
        <taxon>PACMAD clade</taxon>
        <taxon>Arundinoideae</taxon>
        <taxon>Arundineae</taxon>
        <taxon>Arundo</taxon>
    </lineage>
</organism>
<keyword evidence="1" id="KW-0812">Transmembrane</keyword>
<keyword evidence="1" id="KW-0472">Membrane</keyword>
<protein>
    <submittedName>
        <fullName evidence="2">Uncharacterized protein</fullName>
    </submittedName>
</protein>
<evidence type="ECO:0000256" key="1">
    <source>
        <dbReference type="SAM" id="Phobius"/>
    </source>
</evidence>
<dbReference type="EMBL" id="GBRH01167634">
    <property type="protein sequence ID" value="JAE30262.1"/>
    <property type="molecule type" value="Transcribed_RNA"/>
</dbReference>
<evidence type="ECO:0000313" key="2">
    <source>
        <dbReference type="EMBL" id="JAE30262.1"/>
    </source>
</evidence>
<sequence length="61" mass="7333">MSLIGSMTLNYIVVLFFFCYQYDFLHLYCCDPFDSRHHLQFMTHTQPSFNFELVHHPSTIV</sequence>
<name>A0A0A9H0H1_ARUDO</name>
<dbReference type="AlphaFoldDB" id="A0A0A9H0H1"/>